<feature type="compositionally biased region" description="Basic and acidic residues" evidence="1">
    <location>
        <begin position="307"/>
        <end position="321"/>
    </location>
</feature>
<feature type="region of interest" description="Disordered" evidence="1">
    <location>
        <begin position="239"/>
        <end position="367"/>
    </location>
</feature>
<keyword evidence="3" id="KW-1185">Reference proteome</keyword>
<evidence type="ECO:0000313" key="2">
    <source>
        <dbReference type="EMBL" id="RJO75860.1"/>
    </source>
</evidence>
<feature type="compositionally biased region" description="Basic and acidic residues" evidence="1">
    <location>
        <begin position="351"/>
        <end position="361"/>
    </location>
</feature>
<gene>
    <name evidence="2" type="ORF">D5S18_13905</name>
</gene>
<proteinExistence type="predicted"/>
<reference evidence="2 3" key="1">
    <citation type="submission" date="2018-09" db="EMBL/GenBank/DDBJ databases">
        <title>YIM PH21274 draft genome.</title>
        <authorList>
            <person name="Miao C."/>
        </authorList>
    </citation>
    <scope>NUCLEOTIDE SEQUENCE [LARGE SCALE GENOMIC DNA]</scope>
    <source>
        <strain evidence="2 3">YIM PH 21724</strain>
    </source>
</reference>
<evidence type="ECO:0000313" key="3">
    <source>
        <dbReference type="Proteomes" id="UP000266677"/>
    </source>
</evidence>
<accession>A0A3A4KL24</accession>
<comment type="caution">
    <text evidence="2">The sequence shown here is derived from an EMBL/GenBank/DDBJ whole genome shotgun (WGS) entry which is preliminary data.</text>
</comment>
<name>A0A3A4KL24_9NOCA</name>
<protein>
    <submittedName>
        <fullName evidence="2">Uncharacterized protein</fullName>
    </submittedName>
</protein>
<dbReference type="AlphaFoldDB" id="A0A3A4KL24"/>
<dbReference type="EMBL" id="QZFU01000017">
    <property type="protein sequence ID" value="RJO75860.1"/>
    <property type="molecule type" value="Genomic_DNA"/>
</dbReference>
<dbReference type="Proteomes" id="UP000266677">
    <property type="component" value="Unassembled WGS sequence"/>
</dbReference>
<organism evidence="2 3">
    <name type="scientific">Nocardia panacis</name>
    <dbReference type="NCBI Taxonomy" id="2340916"/>
    <lineage>
        <taxon>Bacteria</taxon>
        <taxon>Bacillati</taxon>
        <taxon>Actinomycetota</taxon>
        <taxon>Actinomycetes</taxon>
        <taxon>Mycobacteriales</taxon>
        <taxon>Nocardiaceae</taxon>
        <taxon>Nocardia</taxon>
    </lineage>
</organism>
<sequence length="367" mass="39866">MPILGYFTEMIKDKGYIAPDDVRFIAILGSRLPNPGGAADALGQKAELYDEAVMCAKTAWTHLTTLSKNDIPESWTGHGADAAIDTLSAHAKNCIEIENGFTEARDTLRSLAASLVEVRRTFDEGHVKFVEAKNQSIGLSYSNETEAAATNFPQVKSLMQQGLEVYYKAVTLADEKIDNAHDKLNSVLPHTEHQEPTAAAKAVESLEEAMTGLAQRRRLDDLSQEAYIERDATKYAEKESKAVRMDLDPIPGKSDGRPSEGSAPNSGPGDKNGDDVPIQPTPSPWQKHRRSSDGEGEWSQRAPGPKPEGDSTTVEKSDRAESSQARTKSPSVDVVPPFGAPPATDPTLTPEQRRAEEKDRQSATGSR</sequence>
<evidence type="ECO:0000256" key="1">
    <source>
        <dbReference type="SAM" id="MobiDB-lite"/>
    </source>
</evidence>